<proteinExistence type="predicted"/>
<dbReference type="Proteomes" id="UP000789508">
    <property type="component" value="Unassembled WGS sequence"/>
</dbReference>
<organism evidence="1 2">
    <name type="scientific">Ambispora leptoticha</name>
    <dbReference type="NCBI Taxonomy" id="144679"/>
    <lineage>
        <taxon>Eukaryota</taxon>
        <taxon>Fungi</taxon>
        <taxon>Fungi incertae sedis</taxon>
        <taxon>Mucoromycota</taxon>
        <taxon>Glomeromycotina</taxon>
        <taxon>Glomeromycetes</taxon>
        <taxon>Archaeosporales</taxon>
        <taxon>Ambisporaceae</taxon>
        <taxon>Ambispora</taxon>
    </lineage>
</organism>
<dbReference type="AlphaFoldDB" id="A0A9N9N555"/>
<feature type="non-terminal residue" evidence="1">
    <location>
        <position position="1"/>
    </location>
</feature>
<evidence type="ECO:0000313" key="2">
    <source>
        <dbReference type="Proteomes" id="UP000789508"/>
    </source>
</evidence>
<protein>
    <submittedName>
        <fullName evidence="1">2136_t:CDS:1</fullName>
    </submittedName>
</protein>
<keyword evidence="2" id="KW-1185">Reference proteome</keyword>
<gene>
    <name evidence="1" type="ORF">ALEPTO_LOCUS11591</name>
</gene>
<dbReference type="OrthoDB" id="10503389at2759"/>
<reference evidence="1" key="1">
    <citation type="submission" date="2021-06" db="EMBL/GenBank/DDBJ databases">
        <authorList>
            <person name="Kallberg Y."/>
            <person name="Tangrot J."/>
            <person name="Rosling A."/>
        </authorList>
    </citation>
    <scope>NUCLEOTIDE SEQUENCE</scope>
    <source>
        <strain evidence="1">FL130A</strain>
    </source>
</reference>
<evidence type="ECO:0000313" key="1">
    <source>
        <dbReference type="EMBL" id="CAG8701419.1"/>
    </source>
</evidence>
<comment type="caution">
    <text evidence="1">The sequence shown here is derived from an EMBL/GenBank/DDBJ whole genome shotgun (WGS) entry which is preliminary data.</text>
</comment>
<accession>A0A9N9N555</accession>
<sequence>MSNNDLLIEFEHCTSECSYICASAKLLYNNLNEPITLELEIMWSTLFTRQYYVPLKSVNDLLHRYMRKHGKFLNKKTANSFLLFRAHLYDIKKKYHEFKNFKQNEISKLSKMIWSNSKLRLQPYFKSFYEELKFAILTVKNECESLNVIRERIPLPYNNTYPFIQNLAQTADSFNNGPYLYNSFHENLTQT</sequence>
<dbReference type="EMBL" id="CAJVPS010019525">
    <property type="protein sequence ID" value="CAG8701419.1"/>
    <property type="molecule type" value="Genomic_DNA"/>
</dbReference>
<name>A0A9N9N555_9GLOM</name>